<keyword evidence="2" id="KW-0472">Membrane</keyword>
<organism evidence="3 4">
    <name type="scientific">Actinomyces naeslundii</name>
    <dbReference type="NCBI Taxonomy" id="1655"/>
    <lineage>
        <taxon>Bacteria</taxon>
        <taxon>Bacillati</taxon>
        <taxon>Actinomycetota</taxon>
        <taxon>Actinomycetes</taxon>
        <taxon>Actinomycetales</taxon>
        <taxon>Actinomycetaceae</taxon>
        <taxon>Actinomyces</taxon>
    </lineage>
</organism>
<accession>A0ABX3F1U8</accession>
<dbReference type="RefSeq" id="WP_075405967.1">
    <property type="nucleotide sequence ID" value="NZ_JAPWCK010000001.1"/>
</dbReference>
<feature type="transmembrane region" description="Helical" evidence="2">
    <location>
        <begin position="840"/>
        <end position="858"/>
    </location>
</feature>
<feature type="transmembrane region" description="Helical" evidence="2">
    <location>
        <begin position="671"/>
        <end position="690"/>
    </location>
</feature>
<evidence type="ECO:0000313" key="3">
    <source>
        <dbReference type="EMBL" id="OLO85852.1"/>
    </source>
</evidence>
<keyword evidence="4" id="KW-1185">Reference proteome</keyword>
<feature type="transmembrane region" description="Helical" evidence="2">
    <location>
        <begin position="864"/>
        <end position="884"/>
    </location>
</feature>
<feature type="region of interest" description="Disordered" evidence="1">
    <location>
        <begin position="147"/>
        <end position="202"/>
    </location>
</feature>
<feature type="transmembrane region" description="Helical" evidence="2">
    <location>
        <begin position="450"/>
        <end position="470"/>
    </location>
</feature>
<gene>
    <name evidence="3" type="ORF">BKH13_01560</name>
</gene>
<proteinExistence type="predicted"/>
<feature type="transmembrane region" description="Helical" evidence="2">
    <location>
        <begin position="730"/>
        <end position="750"/>
    </location>
</feature>
<feature type="transmembrane region" description="Helical" evidence="2">
    <location>
        <begin position="638"/>
        <end position="659"/>
    </location>
</feature>
<feature type="transmembrane region" description="Helical" evidence="2">
    <location>
        <begin position="338"/>
        <end position="358"/>
    </location>
</feature>
<feature type="transmembrane region" description="Helical" evidence="2">
    <location>
        <begin position="591"/>
        <end position="610"/>
    </location>
</feature>
<evidence type="ECO:0000313" key="4">
    <source>
        <dbReference type="Proteomes" id="UP000186781"/>
    </source>
</evidence>
<feature type="transmembrane region" description="Helical" evidence="2">
    <location>
        <begin position="482"/>
        <end position="507"/>
    </location>
</feature>
<feature type="compositionally biased region" description="Polar residues" evidence="1">
    <location>
        <begin position="167"/>
        <end position="185"/>
    </location>
</feature>
<feature type="transmembrane region" description="Helical" evidence="2">
    <location>
        <begin position="364"/>
        <end position="384"/>
    </location>
</feature>
<feature type="transmembrane region" description="Helical" evidence="2">
    <location>
        <begin position="790"/>
        <end position="808"/>
    </location>
</feature>
<reference evidence="3 4" key="1">
    <citation type="submission" date="2016-12" db="EMBL/GenBank/DDBJ databases">
        <title>Genomic comparison of strains in the 'Actinomyces naeslundii' group.</title>
        <authorList>
            <person name="Mughal S.R."/>
            <person name="Do T."/>
            <person name="Gilbert S.C."/>
            <person name="Witherden E.A."/>
            <person name="Didelot X."/>
            <person name="Beighton D."/>
        </authorList>
    </citation>
    <scope>NUCLEOTIDE SEQUENCE [LARGE SCALE GENOMIC DNA]</scope>
    <source>
        <strain evidence="3 4">WE6B-3</strain>
    </source>
</reference>
<evidence type="ECO:0000256" key="1">
    <source>
        <dbReference type="SAM" id="MobiDB-lite"/>
    </source>
</evidence>
<evidence type="ECO:0000256" key="2">
    <source>
        <dbReference type="SAM" id="Phobius"/>
    </source>
</evidence>
<feature type="transmembrane region" description="Helical" evidence="2">
    <location>
        <begin position="814"/>
        <end position="833"/>
    </location>
</feature>
<name>A0ABX3F1U8_ACTNA</name>
<feature type="transmembrane region" description="Helical" evidence="2">
    <location>
        <begin position="314"/>
        <end position="331"/>
    </location>
</feature>
<feature type="transmembrane region" description="Helical" evidence="2">
    <location>
        <begin position="253"/>
        <end position="275"/>
    </location>
</feature>
<dbReference type="EMBL" id="MSKX01000005">
    <property type="protein sequence ID" value="OLO85852.1"/>
    <property type="molecule type" value="Genomic_DNA"/>
</dbReference>
<feature type="transmembrane region" description="Helical" evidence="2">
    <location>
        <begin position="225"/>
        <end position="247"/>
    </location>
</feature>
<protein>
    <submittedName>
        <fullName evidence="3">DUF2339 domain-containing protein</fullName>
    </submittedName>
</protein>
<sequence length="905" mass="94074">MSIPPNVGPNVALILRRLDLIEKKIDWVAERVTWLAYTAGSPEQAQGDRSTTTDSSPTTHAPMAADESINVLDHRVSEPLSTTTSPAAATTTPAGTPATSAATELPTRLFSGSPTQAADEELPQHEVVSASAPAVLHDDAPRVPEVEEPVVQAPRSPAPVSPEHSSESWASPGSTGYTPVPSQRADTGDPYQGVPVGAGHSSGAEAAEIPGWARRAVREGNLGRYLLSGAAALLVLSAGVSLLALVWDSIPNPVKILALALIAVTMTAVGARLSVSRPKYRVAAATITGTGGGLGFVSIVGAVLLGGMLGPEPALALMAGWGLVLLVVSHLTRVLFTAIISTIGALVTIGFAFSHVTHQASTAIVTWLMISVYVTVLALTCAALSRGTGRMRLAAWYPVTSVVATVAALVFAPISPMLRVSVVGGTGIVLALCLLLVGQVMHAGRRLWSIGIKTAGWDWGLAALVLLMVYPNLLMKQISVEVVHSAVIATFILQLLLLAGAALAVLAPHSPDQWRSAMAISHEATFFPLALAAMATVSDPRVYLFVVVAAMLCFLPAIVDGRAEPAPILALLGTAPILVPPTTMYARADRLSLIASVVVSVLLVMMTEGLGDRTARSMPSPAPSGPSGASSRVQSRLLALRAALTAIVFNLAVLIPFLAKVLVNDSLSGRAALHMVPGLVLIAFIALGAVSSEATPLRVLSGQCRGSRYRVGPQGQALPDPNSSLTGAPVPSWIVSGLAAVTAVATLSWAEELSSTTWAVALAAVALGLGACATWLLLPWGRRAEVCLSLAIGNSLLMWLSVIVVTSIAVGSVLMSVLVLLTGGACIVVGFRLRLTVLRHYGLTLVLLSVLKLAAVDTASQNSIVRVVSLAAAGIICFVLSLIYNRYAQEQRREQMSGAQERNRT</sequence>
<dbReference type="Proteomes" id="UP000186781">
    <property type="component" value="Unassembled WGS sequence"/>
</dbReference>
<feature type="transmembrane region" description="Helical" evidence="2">
    <location>
        <begin position="542"/>
        <end position="559"/>
    </location>
</feature>
<feature type="transmembrane region" description="Helical" evidence="2">
    <location>
        <begin position="756"/>
        <end position="778"/>
    </location>
</feature>
<feature type="transmembrane region" description="Helical" evidence="2">
    <location>
        <begin position="396"/>
        <end position="414"/>
    </location>
</feature>
<keyword evidence="2" id="KW-1133">Transmembrane helix</keyword>
<feature type="compositionally biased region" description="Low complexity" evidence="1">
    <location>
        <begin position="50"/>
        <end position="59"/>
    </location>
</feature>
<feature type="compositionally biased region" description="Low complexity" evidence="1">
    <location>
        <begin position="81"/>
        <end position="102"/>
    </location>
</feature>
<feature type="transmembrane region" description="Helical" evidence="2">
    <location>
        <begin position="282"/>
        <end position="308"/>
    </location>
</feature>
<keyword evidence="2" id="KW-0812">Transmembrane</keyword>
<comment type="caution">
    <text evidence="3">The sequence shown here is derived from an EMBL/GenBank/DDBJ whole genome shotgun (WGS) entry which is preliminary data.</text>
</comment>
<feature type="transmembrane region" description="Helical" evidence="2">
    <location>
        <begin position="420"/>
        <end position="438"/>
    </location>
</feature>
<feature type="region of interest" description="Disordered" evidence="1">
    <location>
        <begin position="41"/>
        <end position="102"/>
    </location>
</feature>